<dbReference type="RefSeq" id="WP_097190234.1">
    <property type="nucleotide sequence ID" value="NZ_OCSU01000002.1"/>
</dbReference>
<keyword evidence="3" id="KW-1185">Reference proteome</keyword>
<dbReference type="EMBL" id="OCSU01000002">
    <property type="protein sequence ID" value="SOE81013.1"/>
    <property type="molecule type" value="Genomic_DNA"/>
</dbReference>
<dbReference type="SUPFAM" id="SSF52129">
    <property type="entry name" value="Caspase-like"/>
    <property type="match status" value="1"/>
</dbReference>
<dbReference type="InterPro" id="IPR011600">
    <property type="entry name" value="Pept_C14_caspase"/>
</dbReference>
<gene>
    <name evidence="2" type="ORF">SAMN05446927_4267</name>
</gene>
<dbReference type="InterPro" id="IPR029030">
    <property type="entry name" value="Caspase-like_dom_sf"/>
</dbReference>
<sequence length="75" mass="8459">MNSHRYALLVGSWDYQSDQIPSRTAPRQDVQSLAAVLKDPRIGSFEDVEVLENKTAREIGVALEKFYSGRSIVTF</sequence>
<dbReference type="Gene3D" id="3.40.50.1460">
    <property type="match status" value="1"/>
</dbReference>
<accession>A0A7Z7N4C7</accession>
<dbReference type="GO" id="GO:0004197">
    <property type="term" value="F:cysteine-type endopeptidase activity"/>
    <property type="evidence" value="ECO:0007669"/>
    <property type="project" value="InterPro"/>
</dbReference>
<proteinExistence type="predicted"/>
<protein>
    <recommendedName>
        <fullName evidence="1">Peptidase C14 caspase domain-containing protein</fullName>
    </recommendedName>
</protein>
<dbReference type="GO" id="GO:0006508">
    <property type="term" value="P:proteolysis"/>
    <property type="evidence" value="ECO:0007669"/>
    <property type="project" value="InterPro"/>
</dbReference>
<name>A0A7Z7N4C7_9BURK</name>
<comment type="caution">
    <text evidence="2">The sequence shown here is derived from an EMBL/GenBank/DDBJ whole genome shotgun (WGS) entry which is preliminary data.</text>
</comment>
<dbReference type="Proteomes" id="UP000219522">
    <property type="component" value="Unassembled WGS sequence"/>
</dbReference>
<evidence type="ECO:0000313" key="3">
    <source>
        <dbReference type="Proteomes" id="UP000219522"/>
    </source>
</evidence>
<evidence type="ECO:0000259" key="1">
    <source>
        <dbReference type="Pfam" id="PF00656"/>
    </source>
</evidence>
<evidence type="ECO:0000313" key="2">
    <source>
        <dbReference type="EMBL" id="SOE81013.1"/>
    </source>
</evidence>
<dbReference type="Pfam" id="PF00656">
    <property type="entry name" value="Peptidase_C14"/>
    <property type="match status" value="1"/>
</dbReference>
<feature type="domain" description="Peptidase C14 caspase" evidence="1">
    <location>
        <begin position="5"/>
        <end position="68"/>
    </location>
</feature>
<reference evidence="2 3" key="1">
    <citation type="submission" date="2017-09" db="EMBL/GenBank/DDBJ databases">
        <authorList>
            <person name="Varghese N."/>
            <person name="Submissions S."/>
        </authorList>
    </citation>
    <scope>NUCLEOTIDE SEQUENCE [LARGE SCALE GENOMIC DNA]</scope>
    <source>
        <strain evidence="2 3">OK806</strain>
    </source>
</reference>
<dbReference type="AlphaFoldDB" id="A0A7Z7N4C7"/>
<organism evidence="2 3">
    <name type="scientific">Caballeronia arationis</name>
    <dbReference type="NCBI Taxonomy" id="1777142"/>
    <lineage>
        <taxon>Bacteria</taxon>
        <taxon>Pseudomonadati</taxon>
        <taxon>Pseudomonadota</taxon>
        <taxon>Betaproteobacteria</taxon>
        <taxon>Burkholderiales</taxon>
        <taxon>Burkholderiaceae</taxon>
        <taxon>Caballeronia</taxon>
    </lineage>
</organism>